<dbReference type="EMBL" id="BQKI01000007">
    <property type="protein sequence ID" value="GJM99080.1"/>
    <property type="molecule type" value="Genomic_DNA"/>
</dbReference>
<dbReference type="InterPro" id="IPR012337">
    <property type="entry name" value="RNaseH-like_sf"/>
</dbReference>
<name>A0AAV5CLP2_ELECO</name>
<evidence type="ECO:0000313" key="2">
    <source>
        <dbReference type="EMBL" id="GJM99080.1"/>
    </source>
</evidence>
<feature type="domain" description="DUF659" evidence="1">
    <location>
        <begin position="48"/>
        <end position="166"/>
    </location>
</feature>
<dbReference type="InterPro" id="IPR007021">
    <property type="entry name" value="DUF659"/>
</dbReference>
<reference evidence="2" key="2">
    <citation type="submission" date="2021-12" db="EMBL/GenBank/DDBJ databases">
        <title>Resequencing data analysis of finger millet.</title>
        <authorList>
            <person name="Hatakeyama M."/>
            <person name="Aluri S."/>
            <person name="Balachadran M.T."/>
            <person name="Sivarajan S.R."/>
            <person name="Poveda L."/>
            <person name="Shimizu-Inatsugi R."/>
            <person name="Schlapbach R."/>
            <person name="Sreeman S.M."/>
            <person name="Shimizu K.K."/>
        </authorList>
    </citation>
    <scope>NUCLEOTIDE SEQUENCE</scope>
</reference>
<gene>
    <name evidence="2" type="primary">ga16146</name>
    <name evidence="2" type="ORF">PR202_ga16146</name>
</gene>
<organism evidence="2 3">
    <name type="scientific">Eleusine coracana subsp. coracana</name>
    <dbReference type="NCBI Taxonomy" id="191504"/>
    <lineage>
        <taxon>Eukaryota</taxon>
        <taxon>Viridiplantae</taxon>
        <taxon>Streptophyta</taxon>
        <taxon>Embryophyta</taxon>
        <taxon>Tracheophyta</taxon>
        <taxon>Spermatophyta</taxon>
        <taxon>Magnoliopsida</taxon>
        <taxon>Liliopsida</taxon>
        <taxon>Poales</taxon>
        <taxon>Poaceae</taxon>
        <taxon>PACMAD clade</taxon>
        <taxon>Chloridoideae</taxon>
        <taxon>Cynodonteae</taxon>
        <taxon>Eleusininae</taxon>
        <taxon>Eleusine</taxon>
    </lineage>
</organism>
<accession>A0AAV5CLP2</accession>
<dbReference type="PANTHER" id="PTHR32166">
    <property type="entry name" value="OSJNBA0013A04.12 PROTEIN"/>
    <property type="match status" value="1"/>
</dbReference>
<dbReference type="AlphaFoldDB" id="A0AAV5CLP2"/>
<dbReference type="Pfam" id="PF04937">
    <property type="entry name" value="DUF659"/>
    <property type="match status" value="1"/>
</dbReference>
<dbReference type="Proteomes" id="UP001054889">
    <property type="component" value="Unassembled WGS sequence"/>
</dbReference>
<evidence type="ECO:0000313" key="3">
    <source>
        <dbReference type="Proteomes" id="UP001054889"/>
    </source>
</evidence>
<sequence length="231" mass="25906">MDDRKHMDALIARAFYSGGIAFNFARNPYLQEAFTYACSNDLKGYKMPGYKKLRTTLLKQERAHIDMLLESGKSTWYEKGVTICADGWTDPQRRPLINFVAISGNKAMFLKADNCEGDVKTKEYIADKLRSVIEEIGRKNVVQIIMDNAANCKEHADDLVYVHSNLRLLSRTTDAYKKGDTTMWDVGGDSFDSLSGLGILEVAQLSIDEPELQAISFGDVEVQVVDEDEAT</sequence>
<dbReference type="SUPFAM" id="SSF53098">
    <property type="entry name" value="Ribonuclease H-like"/>
    <property type="match status" value="1"/>
</dbReference>
<keyword evidence="3" id="KW-1185">Reference proteome</keyword>
<dbReference type="PANTHER" id="PTHR32166:SF81">
    <property type="entry name" value="OS06G0658400 PROTEIN"/>
    <property type="match status" value="1"/>
</dbReference>
<proteinExistence type="predicted"/>
<protein>
    <recommendedName>
        <fullName evidence="1">DUF659 domain-containing protein</fullName>
    </recommendedName>
</protein>
<evidence type="ECO:0000259" key="1">
    <source>
        <dbReference type="Pfam" id="PF04937"/>
    </source>
</evidence>
<reference evidence="2" key="1">
    <citation type="journal article" date="2018" name="DNA Res.">
        <title>Multiple hybrid de novo genome assembly of finger millet, an orphan allotetraploid crop.</title>
        <authorList>
            <person name="Hatakeyama M."/>
            <person name="Aluri S."/>
            <person name="Balachadran M.T."/>
            <person name="Sivarajan S.R."/>
            <person name="Patrignani A."/>
            <person name="Gruter S."/>
            <person name="Poveda L."/>
            <person name="Shimizu-Inatsugi R."/>
            <person name="Baeten J."/>
            <person name="Francoijs K.J."/>
            <person name="Nataraja K.N."/>
            <person name="Reddy Y.A.N."/>
            <person name="Phadnis S."/>
            <person name="Ravikumar R.L."/>
            <person name="Schlapbach R."/>
            <person name="Sreeman S.M."/>
            <person name="Shimizu K.K."/>
        </authorList>
    </citation>
    <scope>NUCLEOTIDE SEQUENCE</scope>
</reference>
<comment type="caution">
    <text evidence="2">The sequence shown here is derived from an EMBL/GenBank/DDBJ whole genome shotgun (WGS) entry which is preliminary data.</text>
</comment>